<proteinExistence type="inferred from homology"/>
<feature type="chain" id="PRO_5044293707" description="Plant heme peroxidase family profile domain-containing protein" evidence="8">
    <location>
        <begin position="17"/>
        <end position="379"/>
    </location>
</feature>
<dbReference type="Gene3D" id="1.10.520.10">
    <property type="match status" value="1"/>
</dbReference>
<dbReference type="Gene3D" id="1.10.420.10">
    <property type="entry name" value="Peroxidase, domain 2"/>
    <property type="match status" value="1"/>
</dbReference>
<keyword evidence="8" id="KW-0732">Signal</keyword>
<protein>
    <recommendedName>
        <fullName evidence="9">Plant heme peroxidase family profile domain-containing protein</fullName>
    </recommendedName>
</protein>
<evidence type="ECO:0000256" key="6">
    <source>
        <dbReference type="RuleBase" id="RU004241"/>
    </source>
</evidence>
<dbReference type="GO" id="GO:0004601">
    <property type="term" value="F:peroxidase activity"/>
    <property type="evidence" value="ECO:0007669"/>
    <property type="project" value="UniProtKB-KW"/>
</dbReference>
<keyword evidence="5" id="KW-0408">Iron</keyword>
<comment type="caution">
    <text evidence="10">The sequence shown here is derived from an EMBL/GenBank/DDBJ whole genome shotgun (WGS) entry which is preliminary data.</text>
</comment>
<gene>
    <name evidence="10" type="ORF">AB1Y20_004497</name>
</gene>
<organism evidence="10 11">
    <name type="scientific">Prymnesium parvum</name>
    <name type="common">Toxic golden alga</name>
    <dbReference type="NCBI Taxonomy" id="97485"/>
    <lineage>
        <taxon>Eukaryota</taxon>
        <taxon>Haptista</taxon>
        <taxon>Haptophyta</taxon>
        <taxon>Prymnesiophyceae</taxon>
        <taxon>Prymnesiales</taxon>
        <taxon>Prymnesiaceae</taxon>
        <taxon>Prymnesium</taxon>
    </lineage>
</organism>
<comment type="similarity">
    <text evidence="6">Belongs to the peroxidase family.</text>
</comment>
<dbReference type="InterPro" id="IPR044831">
    <property type="entry name" value="Ccp1-like"/>
</dbReference>
<evidence type="ECO:0000256" key="2">
    <source>
        <dbReference type="ARBA" id="ARBA00022617"/>
    </source>
</evidence>
<keyword evidence="4" id="KW-0560">Oxidoreductase</keyword>
<dbReference type="InterPro" id="IPR010255">
    <property type="entry name" value="Haem_peroxidase_sf"/>
</dbReference>
<dbReference type="GO" id="GO:0046872">
    <property type="term" value="F:metal ion binding"/>
    <property type="evidence" value="ECO:0007669"/>
    <property type="project" value="UniProtKB-KW"/>
</dbReference>
<evidence type="ECO:0000256" key="3">
    <source>
        <dbReference type="ARBA" id="ARBA00022723"/>
    </source>
</evidence>
<feature type="compositionally biased region" description="Acidic residues" evidence="7">
    <location>
        <begin position="234"/>
        <end position="248"/>
    </location>
</feature>
<keyword evidence="3" id="KW-0479">Metal-binding</keyword>
<evidence type="ECO:0000256" key="8">
    <source>
        <dbReference type="SAM" id="SignalP"/>
    </source>
</evidence>
<name>A0AB34IWK7_PRYPA</name>
<keyword evidence="2" id="KW-0349">Heme</keyword>
<reference evidence="10 11" key="1">
    <citation type="journal article" date="2024" name="Science">
        <title>Giant polyketide synthase enzymes in the biosynthesis of giant marine polyether toxins.</title>
        <authorList>
            <person name="Fallon T.R."/>
            <person name="Shende V.V."/>
            <person name="Wierzbicki I.H."/>
            <person name="Pendleton A.L."/>
            <person name="Watervoot N.F."/>
            <person name="Auber R.P."/>
            <person name="Gonzalez D.J."/>
            <person name="Wisecaver J.H."/>
            <person name="Moore B.S."/>
        </authorList>
    </citation>
    <scope>NUCLEOTIDE SEQUENCE [LARGE SCALE GENOMIC DNA]</scope>
    <source>
        <strain evidence="10 11">12B1</strain>
    </source>
</reference>
<evidence type="ECO:0000313" key="10">
    <source>
        <dbReference type="EMBL" id="KAL1508387.1"/>
    </source>
</evidence>
<accession>A0AB34IWK7</accession>
<dbReference type="PANTHER" id="PTHR31356:SF36">
    <property type="entry name" value="L-ASCORBATE PEROXIDASE 3"/>
    <property type="match status" value="1"/>
</dbReference>
<sequence>MARAALVLLLAPLGAALRLPSSGAPSGAPPCISRRLLLQLGAAAQLAASPLSGAAISFDPDRYGDKELKLATVNRVRQAIRDECGKDVTLLKPLLQLSLADAFSYDGTSGGIDGSILLEMDRPSSRGLEKAARAVKTVHDDLARTTEITYADVVAFAGAAAIEAVGGPKVAVQLGRDNAKAAEPEGARAGFSWEEPTLAGLQKMGAGVRLSGSELVALVGALGLLEMAARPVESLEDEDEEDDEADIDPDGKAAAASVGGDSTYTRFGKIRKGSSKSTDENYTRDVKLAVDVRVQKIGNQPFDSTYFIELLDKKRQKPLSSLESAILADSELRKFVEEFAKSKRKFRETVRSVYGRLQVLGGDFKGAASFLDDTPDKVA</sequence>
<evidence type="ECO:0000259" key="9">
    <source>
        <dbReference type="PROSITE" id="PS50873"/>
    </source>
</evidence>
<evidence type="ECO:0000256" key="7">
    <source>
        <dbReference type="SAM" id="MobiDB-lite"/>
    </source>
</evidence>
<dbReference type="AlphaFoldDB" id="A0AB34IWK7"/>
<feature type="signal peptide" evidence="8">
    <location>
        <begin position="1"/>
        <end position="16"/>
    </location>
</feature>
<evidence type="ECO:0000256" key="4">
    <source>
        <dbReference type="ARBA" id="ARBA00023002"/>
    </source>
</evidence>
<dbReference type="Proteomes" id="UP001515480">
    <property type="component" value="Unassembled WGS sequence"/>
</dbReference>
<feature type="domain" description="Plant heme peroxidase family profile" evidence="9">
    <location>
        <begin position="93"/>
        <end position="372"/>
    </location>
</feature>
<dbReference type="PRINTS" id="PR00458">
    <property type="entry name" value="PEROXIDASE"/>
</dbReference>
<dbReference type="PROSITE" id="PS50873">
    <property type="entry name" value="PEROXIDASE_4"/>
    <property type="match status" value="1"/>
</dbReference>
<dbReference type="GO" id="GO:0000302">
    <property type="term" value="P:response to reactive oxygen species"/>
    <property type="evidence" value="ECO:0007669"/>
    <property type="project" value="TreeGrafter"/>
</dbReference>
<keyword evidence="1" id="KW-0575">Peroxidase</keyword>
<dbReference type="EMBL" id="JBGBPQ010000016">
    <property type="protein sequence ID" value="KAL1508387.1"/>
    <property type="molecule type" value="Genomic_DNA"/>
</dbReference>
<feature type="region of interest" description="Disordered" evidence="7">
    <location>
        <begin position="232"/>
        <end position="259"/>
    </location>
</feature>
<evidence type="ECO:0000256" key="1">
    <source>
        <dbReference type="ARBA" id="ARBA00022559"/>
    </source>
</evidence>
<evidence type="ECO:0000313" key="11">
    <source>
        <dbReference type="Proteomes" id="UP001515480"/>
    </source>
</evidence>
<dbReference type="GO" id="GO:0042744">
    <property type="term" value="P:hydrogen peroxide catabolic process"/>
    <property type="evidence" value="ECO:0007669"/>
    <property type="project" value="TreeGrafter"/>
</dbReference>
<dbReference type="PANTHER" id="PTHR31356">
    <property type="entry name" value="THYLAKOID LUMENAL 29 KDA PROTEIN, CHLOROPLASTIC-RELATED"/>
    <property type="match status" value="1"/>
</dbReference>
<dbReference type="SUPFAM" id="SSF48113">
    <property type="entry name" value="Heme-dependent peroxidases"/>
    <property type="match status" value="1"/>
</dbReference>
<dbReference type="InterPro" id="IPR002016">
    <property type="entry name" value="Haem_peroxidase"/>
</dbReference>
<dbReference type="Pfam" id="PF00141">
    <property type="entry name" value="peroxidase"/>
    <property type="match status" value="1"/>
</dbReference>
<evidence type="ECO:0000256" key="5">
    <source>
        <dbReference type="ARBA" id="ARBA00023004"/>
    </source>
</evidence>
<keyword evidence="11" id="KW-1185">Reference proteome</keyword>
<dbReference type="GO" id="GO:0020037">
    <property type="term" value="F:heme binding"/>
    <property type="evidence" value="ECO:0007669"/>
    <property type="project" value="InterPro"/>
</dbReference>
<dbReference type="GO" id="GO:0034599">
    <property type="term" value="P:cellular response to oxidative stress"/>
    <property type="evidence" value="ECO:0007669"/>
    <property type="project" value="InterPro"/>
</dbReference>